<dbReference type="InterPro" id="IPR036390">
    <property type="entry name" value="WH_DNA-bd_sf"/>
</dbReference>
<dbReference type="InterPro" id="IPR000847">
    <property type="entry name" value="LysR_HTH_N"/>
</dbReference>
<dbReference type="SUPFAM" id="SSF46785">
    <property type="entry name" value="Winged helix' DNA-binding domain"/>
    <property type="match status" value="1"/>
</dbReference>
<dbReference type="Proteomes" id="UP000199152">
    <property type="component" value="Unassembled WGS sequence"/>
</dbReference>
<dbReference type="InterPro" id="IPR036388">
    <property type="entry name" value="WH-like_DNA-bd_sf"/>
</dbReference>
<protein>
    <submittedName>
        <fullName evidence="6">DNA-binding transcriptional regulator, LysR family</fullName>
    </submittedName>
</protein>
<feature type="domain" description="HTH lysR-type" evidence="5">
    <location>
        <begin position="22"/>
        <end position="79"/>
    </location>
</feature>
<reference evidence="7" key="1">
    <citation type="submission" date="2016-10" db="EMBL/GenBank/DDBJ databases">
        <authorList>
            <person name="Varghese N."/>
            <person name="Submissions S."/>
        </authorList>
    </citation>
    <scope>NUCLEOTIDE SEQUENCE [LARGE SCALE GENOMIC DNA]</scope>
    <source>
        <strain evidence="7">DSM 45317</strain>
    </source>
</reference>
<keyword evidence="2" id="KW-0805">Transcription regulation</keyword>
<dbReference type="PRINTS" id="PR00039">
    <property type="entry name" value="HTHLYSR"/>
</dbReference>
<evidence type="ECO:0000256" key="4">
    <source>
        <dbReference type="ARBA" id="ARBA00023163"/>
    </source>
</evidence>
<dbReference type="Gene3D" id="3.40.190.290">
    <property type="match status" value="1"/>
</dbReference>
<evidence type="ECO:0000256" key="3">
    <source>
        <dbReference type="ARBA" id="ARBA00023125"/>
    </source>
</evidence>
<comment type="similarity">
    <text evidence="1">Belongs to the LysR transcriptional regulatory family.</text>
</comment>
<dbReference type="Pfam" id="PF00126">
    <property type="entry name" value="HTH_1"/>
    <property type="match status" value="1"/>
</dbReference>
<evidence type="ECO:0000256" key="1">
    <source>
        <dbReference type="ARBA" id="ARBA00009437"/>
    </source>
</evidence>
<name>A0A1I4GS03_9ACTN</name>
<dbReference type="AlphaFoldDB" id="A0A1I4GS03"/>
<dbReference type="Gene3D" id="1.10.10.10">
    <property type="entry name" value="Winged helix-like DNA-binding domain superfamily/Winged helix DNA-binding domain"/>
    <property type="match status" value="1"/>
</dbReference>
<keyword evidence="4" id="KW-0804">Transcription</keyword>
<sequence length="345" mass="35914">MSLRPTSVNIPISNPLSGRDTVTFTQLRTFALVAELGSLRAAAAALGVSEPAVSAAMAALRADLGDPLFRRAAGGIELTEGGRALAARARELVRMADRTRREVTQAATTRRLRVLATAACAEHVAGTLLEAFTRRAPRTELDLAVGPAAATSAALAEDAADVVLGARPVPAPGQAIAAVPFLRYQRLVVAAPGHPLAGRGRLSVAALGRHPCLTGPAGWEPGTEERRWAERAERGRAGRSLDVQRLPSEAAALAAARAGAGVLLALGHAVRDDLRSGVLVRLAVEGTPVTGMWWSGVPGEGRAVPAATALQRFLTTPEATSALLAGRAPRDRARPTVRVELWSNS</sequence>
<keyword evidence="3 6" id="KW-0238">DNA-binding</keyword>
<proteinExistence type="inferred from homology"/>
<organism evidence="6 7">
    <name type="scientific">Geodermatophilus ruber</name>
    <dbReference type="NCBI Taxonomy" id="504800"/>
    <lineage>
        <taxon>Bacteria</taxon>
        <taxon>Bacillati</taxon>
        <taxon>Actinomycetota</taxon>
        <taxon>Actinomycetes</taxon>
        <taxon>Geodermatophilales</taxon>
        <taxon>Geodermatophilaceae</taxon>
        <taxon>Geodermatophilus</taxon>
    </lineage>
</organism>
<gene>
    <name evidence="6" type="ORF">SAMN04488085_109155</name>
</gene>
<dbReference type="SUPFAM" id="SSF53850">
    <property type="entry name" value="Periplasmic binding protein-like II"/>
    <property type="match status" value="1"/>
</dbReference>
<dbReference type="PROSITE" id="PS50931">
    <property type="entry name" value="HTH_LYSR"/>
    <property type="match status" value="1"/>
</dbReference>
<dbReference type="PANTHER" id="PTHR30126">
    <property type="entry name" value="HTH-TYPE TRANSCRIPTIONAL REGULATOR"/>
    <property type="match status" value="1"/>
</dbReference>
<dbReference type="EMBL" id="FOSW01000009">
    <property type="protein sequence ID" value="SFL32814.1"/>
    <property type="molecule type" value="Genomic_DNA"/>
</dbReference>
<dbReference type="GO" id="GO:0000976">
    <property type="term" value="F:transcription cis-regulatory region binding"/>
    <property type="evidence" value="ECO:0007669"/>
    <property type="project" value="TreeGrafter"/>
</dbReference>
<accession>A0A1I4GS03</accession>
<dbReference type="InParanoid" id="A0A1I4GS03"/>
<dbReference type="GO" id="GO:0003700">
    <property type="term" value="F:DNA-binding transcription factor activity"/>
    <property type="evidence" value="ECO:0007669"/>
    <property type="project" value="InterPro"/>
</dbReference>
<dbReference type="InterPro" id="IPR005119">
    <property type="entry name" value="LysR_subst-bd"/>
</dbReference>
<keyword evidence="7" id="KW-1185">Reference proteome</keyword>
<evidence type="ECO:0000259" key="5">
    <source>
        <dbReference type="PROSITE" id="PS50931"/>
    </source>
</evidence>
<dbReference type="PANTHER" id="PTHR30126:SF39">
    <property type="entry name" value="HTH-TYPE TRANSCRIPTIONAL REGULATOR CYSL"/>
    <property type="match status" value="1"/>
</dbReference>
<evidence type="ECO:0000313" key="6">
    <source>
        <dbReference type="EMBL" id="SFL32814.1"/>
    </source>
</evidence>
<dbReference type="STRING" id="504800.SAMN04488085_109155"/>
<evidence type="ECO:0000313" key="7">
    <source>
        <dbReference type="Proteomes" id="UP000199152"/>
    </source>
</evidence>
<evidence type="ECO:0000256" key="2">
    <source>
        <dbReference type="ARBA" id="ARBA00023015"/>
    </source>
</evidence>
<dbReference type="Pfam" id="PF03466">
    <property type="entry name" value="LysR_substrate"/>
    <property type="match status" value="1"/>
</dbReference>